<gene>
    <name evidence="4" type="ORF">HJ583_001015</name>
</gene>
<evidence type="ECO:0000256" key="1">
    <source>
        <dbReference type="ARBA" id="ARBA00022630"/>
    </source>
</evidence>
<dbReference type="PRINTS" id="PR00469">
    <property type="entry name" value="PNDRDTASEII"/>
</dbReference>
<dbReference type="InterPro" id="IPR036188">
    <property type="entry name" value="FAD/NAD-bd_sf"/>
</dbReference>
<proteinExistence type="predicted"/>
<sequence length="328" mass="34583">MPAAFPPRVCVIGAGPAGMSCALWLHNLGLEATLVDTEKSPGGAMLLNFLNNNWVLGQRGLSGLEMAARFTEHIESLAIPLLLECRPTRLARDAHGQFQLSLETPQGISSVEADAIVLATGTRFRGREILIGLPGFGQCDPGRLRYGPHCFTRLSMLAGKRLLVIGGGDNALENAALALDAGASVTVVARNQFRAQARFIERLQAAGHCALHADARLTALQPSPGGLLASLEGAAGQWQLEVDRVHLLAGYAPNTAFLDGILAAEVAPPQKDERGYLCGDALGRTSTPGLYVAGDVGNPAFPNVLSALAQGAQVAKTIEFDLNQTRPR</sequence>
<dbReference type="PRINTS" id="PR00368">
    <property type="entry name" value="FADPNR"/>
</dbReference>
<keyword evidence="2" id="KW-0560">Oxidoreductase</keyword>
<dbReference type="Proteomes" id="UP000778523">
    <property type="component" value="Unassembled WGS sequence"/>
</dbReference>
<accession>A0ABX2IHM4</accession>
<keyword evidence="1" id="KW-0285">Flavoprotein</keyword>
<comment type="caution">
    <text evidence="4">The sequence shown here is derived from an EMBL/GenBank/DDBJ whole genome shotgun (WGS) entry which is preliminary data.</text>
</comment>
<evidence type="ECO:0000259" key="3">
    <source>
        <dbReference type="Pfam" id="PF07992"/>
    </source>
</evidence>
<name>A0ABX2IHM4_9RHOO</name>
<feature type="domain" description="FAD/NAD(P)-binding" evidence="3">
    <location>
        <begin position="8"/>
        <end position="311"/>
    </location>
</feature>
<organism evidence="4 5">
    <name type="scientific">Uliginosibacterium aquaticum</name>
    <dbReference type="NCBI Taxonomy" id="2731212"/>
    <lineage>
        <taxon>Bacteria</taxon>
        <taxon>Pseudomonadati</taxon>
        <taxon>Pseudomonadota</taxon>
        <taxon>Betaproteobacteria</taxon>
        <taxon>Rhodocyclales</taxon>
        <taxon>Zoogloeaceae</taxon>
        <taxon>Uliginosibacterium</taxon>
    </lineage>
</organism>
<reference evidence="4 5" key="1">
    <citation type="submission" date="2020-06" db="EMBL/GenBank/DDBJ databases">
        <title>Draft genome of Uliginosibacterium sp. IMCC34675.</title>
        <authorList>
            <person name="Song J."/>
        </authorList>
    </citation>
    <scope>NUCLEOTIDE SEQUENCE [LARGE SCALE GENOMIC DNA]</scope>
    <source>
        <strain evidence="4 5">IMCC34675</strain>
    </source>
</reference>
<dbReference type="RefSeq" id="WP_170019741.1">
    <property type="nucleotide sequence ID" value="NZ_JABCSC020000001.1"/>
</dbReference>
<evidence type="ECO:0000313" key="5">
    <source>
        <dbReference type="Proteomes" id="UP000778523"/>
    </source>
</evidence>
<dbReference type="InterPro" id="IPR023753">
    <property type="entry name" value="FAD/NAD-binding_dom"/>
</dbReference>
<keyword evidence="5" id="KW-1185">Reference proteome</keyword>
<dbReference type="PANTHER" id="PTHR48105">
    <property type="entry name" value="THIOREDOXIN REDUCTASE 1-RELATED-RELATED"/>
    <property type="match status" value="1"/>
</dbReference>
<evidence type="ECO:0000313" key="4">
    <source>
        <dbReference type="EMBL" id="NSL53595.1"/>
    </source>
</evidence>
<dbReference type="InterPro" id="IPR050097">
    <property type="entry name" value="Ferredoxin-NADP_redctase_2"/>
</dbReference>
<dbReference type="Gene3D" id="3.50.50.60">
    <property type="entry name" value="FAD/NAD(P)-binding domain"/>
    <property type="match status" value="2"/>
</dbReference>
<protein>
    <submittedName>
        <fullName evidence="4">NAD(P)/FAD-dependent oxidoreductase</fullName>
    </submittedName>
</protein>
<dbReference type="Pfam" id="PF07992">
    <property type="entry name" value="Pyr_redox_2"/>
    <property type="match status" value="1"/>
</dbReference>
<dbReference type="SUPFAM" id="SSF51905">
    <property type="entry name" value="FAD/NAD(P)-binding domain"/>
    <property type="match status" value="1"/>
</dbReference>
<evidence type="ECO:0000256" key="2">
    <source>
        <dbReference type="ARBA" id="ARBA00023002"/>
    </source>
</evidence>
<dbReference type="EMBL" id="JABCSC020000001">
    <property type="protein sequence ID" value="NSL53595.1"/>
    <property type="molecule type" value="Genomic_DNA"/>
</dbReference>